<accession>A0A9P6EPN8</accession>
<feature type="transmembrane region" description="Helical" evidence="2">
    <location>
        <begin position="75"/>
        <end position="97"/>
    </location>
</feature>
<proteinExistence type="predicted"/>
<feature type="compositionally biased region" description="Polar residues" evidence="1">
    <location>
        <begin position="348"/>
        <end position="365"/>
    </location>
</feature>
<feature type="transmembrane region" description="Helical" evidence="2">
    <location>
        <begin position="257"/>
        <end position="277"/>
    </location>
</feature>
<reference evidence="3" key="1">
    <citation type="submission" date="2020-11" db="EMBL/GenBank/DDBJ databases">
        <authorList>
            <consortium name="DOE Joint Genome Institute"/>
            <person name="Ahrendt S."/>
            <person name="Riley R."/>
            <person name="Andreopoulos W."/>
            <person name="Labutti K."/>
            <person name="Pangilinan J."/>
            <person name="Ruiz-Duenas F.J."/>
            <person name="Barrasa J.M."/>
            <person name="Sanchez-Garcia M."/>
            <person name="Camarero S."/>
            <person name="Miyauchi S."/>
            <person name="Serrano A."/>
            <person name="Linde D."/>
            <person name="Babiker R."/>
            <person name="Drula E."/>
            <person name="Ayuso-Fernandez I."/>
            <person name="Pacheco R."/>
            <person name="Padilla G."/>
            <person name="Ferreira P."/>
            <person name="Barriuso J."/>
            <person name="Kellner H."/>
            <person name="Castanera R."/>
            <person name="Alfaro M."/>
            <person name="Ramirez L."/>
            <person name="Pisabarro A.G."/>
            <person name="Kuo A."/>
            <person name="Tritt A."/>
            <person name="Lipzen A."/>
            <person name="He G."/>
            <person name="Yan M."/>
            <person name="Ng V."/>
            <person name="Cullen D."/>
            <person name="Martin F."/>
            <person name="Rosso M.-N."/>
            <person name="Henrissat B."/>
            <person name="Hibbett D."/>
            <person name="Martinez A.T."/>
            <person name="Grigoriev I.V."/>
        </authorList>
    </citation>
    <scope>NUCLEOTIDE SEQUENCE</scope>
    <source>
        <strain evidence="3">CBS 506.95</strain>
    </source>
</reference>
<feature type="transmembrane region" description="Helical" evidence="2">
    <location>
        <begin position="103"/>
        <end position="126"/>
    </location>
</feature>
<evidence type="ECO:0000256" key="1">
    <source>
        <dbReference type="SAM" id="MobiDB-lite"/>
    </source>
</evidence>
<feature type="region of interest" description="Disordered" evidence="1">
    <location>
        <begin position="341"/>
        <end position="372"/>
    </location>
</feature>
<dbReference type="EMBL" id="MU157828">
    <property type="protein sequence ID" value="KAF9533693.1"/>
    <property type="molecule type" value="Genomic_DNA"/>
</dbReference>
<dbReference type="OrthoDB" id="3038990at2759"/>
<comment type="caution">
    <text evidence="3">The sequence shown here is derived from an EMBL/GenBank/DDBJ whole genome shotgun (WGS) entry which is preliminary data.</text>
</comment>
<evidence type="ECO:0000313" key="3">
    <source>
        <dbReference type="EMBL" id="KAF9533693.1"/>
    </source>
</evidence>
<evidence type="ECO:0000256" key="2">
    <source>
        <dbReference type="SAM" id="Phobius"/>
    </source>
</evidence>
<keyword evidence="2" id="KW-0472">Membrane</keyword>
<organism evidence="3 4">
    <name type="scientific">Crepidotus variabilis</name>
    <dbReference type="NCBI Taxonomy" id="179855"/>
    <lineage>
        <taxon>Eukaryota</taxon>
        <taxon>Fungi</taxon>
        <taxon>Dikarya</taxon>
        <taxon>Basidiomycota</taxon>
        <taxon>Agaricomycotina</taxon>
        <taxon>Agaricomycetes</taxon>
        <taxon>Agaricomycetidae</taxon>
        <taxon>Agaricales</taxon>
        <taxon>Agaricineae</taxon>
        <taxon>Crepidotaceae</taxon>
        <taxon>Crepidotus</taxon>
    </lineage>
</organism>
<protein>
    <submittedName>
        <fullName evidence="3">Uncharacterized protein</fullName>
    </submittedName>
</protein>
<keyword evidence="2" id="KW-1133">Transmembrane helix</keyword>
<sequence length="372" mass="41648">MDFNNASTKLGGVDYTHLRNPYAPEAWIPSELASVLRFQHYLAIGCITVYLWDMLQSLPDDYAVVFKRTFCLQTVVFLAIRISTFIFFLSTGFFLMTDLDNCIPWGIINSTAYIATHCSIALLFYFRVSAVYLHNRYIINFFRICWLGAVAGTITGPLGITYKHITLTRTCVVEISDSVQKARYPVGSALAQTFFDLLVCGFITYKLNLANRLGVANGGAGTTRIGLIARWRVTCGWLAWTQRTAMLGQRFMQDSQIYFLIIICVKIPEIVCFFAFAKSSKGSQAQLLLVFPDTVIVSILATKIYRQLKLGRPGLLDGGHQTEMTGAKRVLWFETGHFSRTDIGGSSGTRPPQNSPRLHGSSQLHSHLPVQH</sequence>
<keyword evidence="2" id="KW-0812">Transmembrane</keyword>
<gene>
    <name evidence="3" type="ORF">CPB83DRAFT_490184</name>
</gene>
<dbReference type="Proteomes" id="UP000807306">
    <property type="component" value="Unassembled WGS sequence"/>
</dbReference>
<feature type="transmembrane region" description="Helical" evidence="2">
    <location>
        <begin position="138"/>
        <end position="162"/>
    </location>
</feature>
<dbReference type="AlphaFoldDB" id="A0A9P6EPN8"/>
<evidence type="ECO:0000313" key="4">
    <source>
        <dbReference type="Proteomes" id="UP000807306"/>
    </source>
</evidence>
<keyword evidence="4" id="KW-1185">Reference proteome</keyword>
<name>A0A9P6EPN8_9AGAR</name>